<sequence>MASGCKIYMRTTSSENPLLIPKMIKRGIFGLFNHKLLLKIKNCNFGHFLYQK</sequence>
<proteinExistence type="predicted"/>
<dbReference type="AlphaFoldDB" id="A0A0A8ZDW8"/>
<reference evidence="1" key="1">
    <citation type="submission" date="2014-09" db="EMBL/GenBank/DDBJ databases">
        <authorList>
            <person name="Magalhaes I.L.F."/>
            <person name="Oliveira U."/>
            <person name="Santos F.R."/>
            <person name="Vidigal T.H.D.A."/>
            <person name="Brescovit A.D."/>
            <person name="Santos A.J."/>
        </authorList>
    </citation>
    <scope>NUCLEOTIDE SEQUENCE</scope>
    <source>
        <tissue evidence="1">Shoot tissue taken approximately 20 cm above the soil surface</tissue>
    </source>
</reference>
<name>A0A0A8ZDW8_ARUDO</name>
<protein>
    <submittedName>
        <fullName evidence="1">Uncharacterized protein</fullName>
    </submittedName>
</protein>
<evidence type="ECO:0000313" key="1">
    <source>
        <dbReference type="EMBL" id="JAD37001.1"/>
    </source>
</evidence>
<organism evidence="1">
    <name type="scientific">Arundo donax</name>
    <name type="common">Giant reed</name>
    <name type="synonym">Donax arundinaceus</name>
    <dbReference type="NCBI Taxonomy" id="35708"/>
    <lineage>
        <taxon>Eukaryota</taxon>
        <taxon>Viridiplantae</taxon>
        <taxon>Streptophyta</taxon>
        <taxon>Embryophyta</taxon>
        <taxon>Tracheophyta</taxon>
        <taxon>Spermatophyta</taxon>
        <taxon>Magnoliopsida</taxon>
        <taxon>Liliopsida</taxon>
        <taxon>Poales</taxon>
        <taxon>Poaceae</taxon>
        <taxon>PACMAD clade</taxon>
        <taxon>Arundinoideae</taxon>
        <taxon>Arundineae</taxon>
        <taxon>Arundo</taxon>
    </lineage>
</organism>
<accession>A0A0A8ZDW8</accession>
<dbReference type="EMBL" id="GBRH01260894">
    <property type="protein sequence ID" value="JAD37001.1"/>
    <property type="molecule type" value="Transcribed_RNA"/>
</dbReference>
<reference evidence="1" key="2">
    <citation type="journal article" date="2015" name="Data Brief">
        <title>Shoot transcriptome of the giant reed, Arundo donax.</title>
        <authorList>
            <person name="Barrero R.A."/>
            <person name="Guerrero F.D."/>
            <person name="Moolhuijzen P."/>
            <person name="Goolsby J.A."/>
            <person name="Tidwell J."/>
            <person name="Bellgard S.E."/>
            <person name="Bellgard M.I."/>
        </authorList>
    </citation>
    <scope>NUCLEOTIDE SEQUENCE</scope>
    <source>
        <tissue evidence="1">Shoot tissue taken approximately 20 cm above the soil surface</tissue>
    </source>
</reference>